<feature type="domain" description="Homeobox" evidence="6">
    <location>
        <begin position="217"/>
        <end position="280"/>
    </location>
</feature>
<organism evidence="7 8">
    <name type="scientific">Alternaria atra</name>
    <dbReference type="NCBI Taxonomy" id="119953"/>
    <lineage>
        <taxon>Eukaryota</taxon>
        <taxon>Fungi</taxon>
        <taxon>Dikarya</taxon>
        <taxon>Ascomycota</taxon>
        <taxon>Pezizomycotina</taxon>
        <taxon>Dothideomycetes</taxon>
        <taxon>Pleosporomycetidae</taxon>
        <taxon>Pleosporales</taxon>
        <taxon>Pleosporineae</taxon>
        <taxon>Pleosporaceae</taxon>
        <taxon>Alternaria</taxon>
        <taxon>Alternaria sect. Ulocladioides</taxon>
    </lineage>
</organism>
<evidence type="ECO:0000256" key="2">
    <source>
        <dbReference type="ARBA" id="ARBA00023155"/>
    </source>
</evidence>
<reference evidence="7" key="1">
    <citation type="submission" date="2021-05" db="EMBL/GenBank/DDBJ databases">
        <authorList>
            <person name="Stam R."/>
        </authorList>
    </citation>
    <scope>NUCLEOTIDE SEQUENCE</scope>
    <source>
        <strain evidence="7">CS162</strain>
    </source>
</reference>
<dbReference type="EMBL" id="CAJRGZ010000027">
    <property type="protein sequence ID" value="CAG5182542.1"/>
    <property type="molecule type" value="Genomic_DNA"/>
</dbReference>
<dbReference type="Gene3D" id="1.10.10.60">
    <property type="entry name" value="Homeodomain-like"/>
    <property type="match status" value="1"/>
</dbReference>
<evidence type="ECO:0000259" key="6">
    <source>
        <dbReference type="PROSITE" id="PS50071"/>
    </source>
</evidence>
<keyword evidence="2 4" id="KW-0371">Homeobox</keyword>
<dbReference type="SUPFAM" id="SSF46689">
    <property type="entry name" value="Homeodomain-like"/>
    <property type="match status" value="1"/>
</dbReference>
<dbReference type="GeneID" id="67010349"/>
<dbReference type="GO" id="GO:0003677">
    <property type="term" value="F:DNA binding"/>
    <property type="evidence" value="ECO:0007669"/>
    <property type="project" value="UniProtKB-UniRule"/>
</dbReference>
<dbReference type="Pfam" id="PF05920">
    <property type="entry name" value="Homeobox_KN"/>
    <property type="match status" value="1"/>
</dbReference>
<evidence type="ECO:0000313" key="8">
    <source>
        <dbReference type="Proteomes" id="UP000676310"/>
    </source>
</evidence>
<sequence length="678" mass="75875">MLSPTPKNKASSIWSFDSGYGSATLEDDEGFQINQSGSSSIYRTLSPFRQERDHPDLGDSLNLEVENGIRLRATANSTEPQDARLDVFTAKVCSSNESLFVTQNNGHDCLRCQLWNIANPRENLRCEDCTREAFATSEAIVCIAEQPKTTTAQLRLNIISEPPSRNLSQPKGTGRCSACEISALIGPDQAANCTSCDPNTELSSPSSASQLLKVKRSSARRPPTKLELHATRCLQGWLKDNRNNPYPDTDTKRLLAEKCAITEKQVSTWLTNARARGRFVDASSSNSASENEGSRKTRLSNVTSTAKSNGACYNRRSSVTSHYPAENSNQTGTVTSRRGKKKDYGQSSNIPHATHQVLPVLPASISLSVHETDNGSKTWQCTFCYQHIARKSWRRHEETQHRPKRKWTCLLTGPSLTLPSRSDTSIFCVFCMVSNPSDEHFAQCHRIAECMNKVEDERTFLRPDHLRQHVKNFHKAKLDETIRNLWRREGPGTDSVEDWVCGFCAKVLKTWDDREAHIAGHFKNGLTMTHWKGYMRQDVDAEASRKRPVSSEGRPNMLSKLARTLTGRSVRQQHHCESHSQIADTFDATPIYTSTSDPDLHLLPELIFDDFMLGAGDGYFDYNGTTFASAYDQGLGSAERHDSAFPDGDNTGFDFGNLTENITNENFSNMDTFGLWYQ</sequence>
<feature type="compositionally biased region" description="Polar residues" evidence="5">
    <location>
        <begin position="299"/>
        <end position="308"/>
    </location>
</feature>
<feature type="DNA-binding region" description="Homeobox" evidence="4">
    <location>
        <begin position="219"/>
        <end position="281"/>
    </location>
</feature>
<dbReference type="InterPro" id="IPR050224">
    <property type="entry name" value="TALE_homeobox"/>
</dbReference>
<dbReference type="AlphaFoldDB" id="A0A8J2NAD5"/>
<dbReference type="OrthoDB" id="10056939at2759"/>
<dbReference type="SMART" id="SM00389">
    <property type="entry name" value="HOX"/>
    <property type="match status" value="1"/>
</dbReference>
<dbReference type="GO" id="GO:0006355">
    <property type="term" value="P:regulation of DNA-templated transcription"/>
    <property type="evidence" value="ECO:0007669"/>
    <property type="project" value="InterPro"/>
</dbReference>
<keyword evidence="8" id="KW-1185">Reference proteome</keyword>
<accession>A0A8J2NAD5</accession>
<comment type="subcellular location">
    <subcellularLocation>
        <location evidence="4">Nucleus</location>
    </subcellularLocation>
</comment>
<feature type="region of interest" description="Disordered" evidence="5">
    <location>
        <begin position="280"/>
        <end position="355"/>
    </location>
</feature>
<name>A0A8J2NAD5_9PLEO</name>
<keyword evidence="1 4" id="KW-0238">DNA-binding</keyword>
<evidence type="ECO:0000256" key="3">
    <source>
        <dbReference type="ARBA" id="ARBA00023242"/>
    </source>
</evidence>
<dbReference type="PROSITE" id="PS50071">
    <property type="entry name" value="HOMEOBOX_2"/>
    <property type="match status" value="1"/>
</dbReference>
<dbReference type="PANTHER" id="PTHR11850">
    <property type="entry name" value="HOMEOBOX PROTEIN TRANSCRIPTION FACTORS"/>
    <property type="match status" value="1"/>
</dbReference>
<dbReference type="InterPro" id="IPR001356">
    <property type="entry name" value="HD"/>
</dbReference>
<evidence type="ECO:0000256" key="4">
    <source>
        <dbReference type="PROSITE-ProRule" id="PRU00108"/>
    </source>
</evidence>
<evidence type="ECO:0000313" key="7">
    <source>
        <dbReference type="EMBL" id="CAG5182542.1"/>
    </source>
</evidence>
<dbReference type="GO" id="GO:0005634">
    <property type="term" value="C:nucleus"/>
    <property type="evidence" value="ECO:0007669"/>
    <property type="project" value="UniProtKB-SubCell"/>
</dbReference>
<evidence type="ECO:0000256" key="1">
    <source>
        <dbReference type="ARBA" id="ARBA00023125"/>
    </source>
</evidence>
<dbReference type="InterPro" id="IPR008422">
    <property type="entry name" value="KN_HD"/>
</dbReference>
<keyword evidence="3 4" id="KW-0539">Nucleus</keyword>
<feature type="compositionally biased region" description="Polar residues" evidence="5">
    <location>
        <begin position="315"/>
        <end position="336"/>
    </location>
</feature>
<gene>
    <name evidence="7" type="ORF">ALTATR162_LOCUS10212</name>
</gene>
<dbReference type="InterPro" id="IPR009057">
    <property type="entry name" value="Homeodomain-like_sf"/>
</dbReference>
<protein>
    <recommendedName>
        <fullName evidence="6">Homeobox domain-containing protein</fullName>
    </recommendedName>
</protein>
<proteinExistence type="predicted"/>
<comment type="caution">
    <text evidence="7">The sequence shown here is derived from an EMBL/GenBank/DDBJ whole genome shotgun (WGS) entry which is preliminary data.</text>
</comment>
<dbReference type="RefSeq" id="XP_043173783.1">
    <property type="nucleotide sequence ID" value="XM_043317848.1"/>
</dbReference>
<feature type="compositionally biased region" description="Low complexity" evidence="5">
    <location>
        <begin position="282"/>
        <end position="291"/>
    </location>
</feature>
<dbReference type="CDD" id="cd00086">
    <property type="entry name" value="homeodomain"/>
    <property type="match status" value="1"/>
</dbReference>
<dbReference type="Proteomes" id="UP000676310">
    <property type="component" value="Unassembled WGS sequence"/>
</dbReference>
<evidence type="ECO:0000256" key="5">
    <source>
        <dbReference type="SAM" id="MobiDB-lite"/>
    </source>
</evidence>